<evidence type="ECO:0000313" key="2">
    <source>
        <dbReference type="EMBL" id="KAH7123903.1"/>
    </source>
</evidence>
<organism evidence="2 3">
    <name type="scientific">Dendryphion nanum</name>
    <dbReference type="NCBI Taxonomy" id="256645"/>
    <lineage>
        <taxon>Eukaryota</taxon>
        <taxon>Fungi</taxon>
        <taxon>Dikarya</taxon>
        <taxon>Ascomycota</taxon>
        <taxon>Pezizomycotina</taxon>
        <taxon>Dothideomycetes</taxon>
        <taxon>Pleosporomycetidae</taxon>
        <taxon>Pleosporales</taxon>
        <taxon>Torulaceae</taxon>
        <taxon>Dendryphion</taxon>
    </lineage>
</organism>
<feature type="compositionally biased region" description="Basic and acidic residues" evidence="1">
    <location>
        <begin position="815"/>
        <end position="843"/>
    </location>
</feature>
<feature type="compositionally biased region" description="Low complexity" evidence="1">
    <location>
        <begin position="135"/>
        <end position="154"/>
    </location>
</feature>
<feature type="compositionally biased region" description="Polar residues" evidence="1">
    <location>
        <begin position="727"/>
        <end position="742"/>
    </location>
</feature>
<feature type="compositionally biased region" description="Polar residues" evidence="1">
    <location>
        <begin position="869"/>
        <end position="894"/>
    </location>
</feature>
<feature type="compositionally biased region" description="Pro residues" evidence="1">
    <location>
        <begin position="438"/>
        <end position="450"/>
    </location>
</feature>
<dbReference type="OrthoDB" id="5396360at2759"/>
<comment type="caution">
    <text evidence="2">The sequence shown here is derived from an EMBL/GenBank/DDBJ whole genome shotgun (WGS) entry which is preliminary data.</text>
</comment>
<feature type="region of interest" description="Disordered" evidence="1">
    <location>
        <begin position="429"/>
        <end position="688"/>
    </location>
</feature>
<feature type="non-terminal residue" evidence="2">
    <location>
        <position position="1"/>
    </location>
</feature>
<feature type="compositionally biased region" description="Polar residues" evidence="1">
    <location>
        <begin position="455"/>
        <end position="465"/>
    </location>
</feature>
<evidence type="ECO:0000256" key="1">
    <source>
        <dbReference type="SAM" id="MobiDB-lite"/>
    </source>
</evidence>
<feature type="compositionally biased region" description="Low complexity" evidence="1">
    <location>
        <begin position="629"/>
        <end position="641"/>
    </location>
</feature>
<feature type="region of interest" description="Disordered" evidence="1">
    <location>
        <begin position="781"/>
        <end position="901"/>
    </location>
</feature>
<feature type="compositionally biased region" description="Polar residues" evidence="1">
    <location>
        <begin position="162"/>
        <end position="173"/>
    </location>
</feature>
<accession>A0A9P9IIZ9</accession>
<gene>
    <name evidence="2" type="ORF">B0J11DRAFT_435853</name>
</gene>
<reference evidence="2" key="1">
    <citation type="journal article" date="2021" name="Nat. Commun.">
        <title>Genetic determinants of endophytism in the Arabidopsis root mycobiome.</title>
        <authorList>
            <person name="Mesny F."/>
            <person name="Miyauchi S."/>
            <person name="Thiergart T."/>
            <person name="Pickel B."/>
            <person name="Atanasova L."/>
            <person name="Karlsson M."/>
            <person name="Huettel B."/>
            <person name="Barry K.W."/>
            <person name="Haridas S."/>
            <person name="Chen C."/>
            <person name="Bauer D."/>
            <person name="Andreopoulos W."/>
            <person name="Pangilinan J."/>
            <person name="LaButti K."/>
            <person name="Riley R."/>
            <person name="Lipzen A."/>
            <person name="Clum A."/>
            <person name="Drula E."/>
            <person name="Henrissat B."/>
            <person name="Kohler A."/>
            <person name="Grigoriev I.V."/>
            <person name="Martin F.M."/>
            <person name="Hacquard S."/>
        </authorList>
    </citation>
    <scope>NUCLEOTIDE SEQUENCE</scope>
    <source>
        <strain evidence="2">MPI-CAGE-CH-0243</strain>
    </source>
</reference>
<feature type="compositionally biased region" description="Low complexity" evidence="1">
    <location>
        <begin position="651"/>
        <end position="670"/>
    </location>
</feature>
<name>A0A9P9IIZ9_9PLEO</name>
<sequence length="901" mass="98561">ASCSDTLGFTAVKVPEGKKAFRGRDFFKLPRIELRCELGPGRFQVVDPLLDFTSPDLPLAIGSTSTKPSPLLSPQPSPPDNMEVDTRPSHHPLTMSSHHHHHHQQQQQQQHQQHNHHSHARHEQQQQQPPPLLPPIASASPPLPHPASQQQQQLVRSPPTPSSLVHSLPKNSPNNPPRQLPSPATKPVHDVQYAQPHPSSREVSVALANRPRETPPQQYPKPLKEVTLDALERIQTQVSQNSGALMVHNRDMRRFEETAARVEESLRMEIQAQLLHQSTEIRRVDDAVGRLQHEMRGVRDLLDALTHEVRATKEIHARSGGSNVAAAPSAQDSALEMMTRQIHTISQKASEVDTLRLTVEIMRNKIQRLEDAGATPTRPLAPREASVQPTHVVPPYHTTPPSVPQTTTPAHAVHHNTAFHPHGAHPAATTIESSQRPDPAPVAVPAPVTAPVPTQSGWVPVNSSVKRAHPNATDGPLDPHAQPLGSPKRPKLAPIEPRGAYANPHATPHSQQTAYQHMDNDDSEGRVQAHSRDSLTESTPGPGLSQPQPQPHSHYTPYATQDANSEDVWRSESQRTPRGRPRGSGVGNRGGRGRKSMPAHIQIGTPEWERDDWQGLTDSQTSPDGFYYQGGVRVPRGIIRRGSGGGGATSRGGRPSSSSGRSVSLGLQGVTAGMGPAVGMPVDPYAHTKKTRTKPIRNADGVLIRKDGRPDMRSQSSAANLRKVHAQTETPSPTRTMGSGNQDMTISVEKKHTAIMGKMFPGGVDESRKQHDLAHKVFEENQEHSAQSHSHNHYQHHHHDHNKPSTHGGARSLHIKRENADDARISDRHGARDEDVDMDRPEDHADDEGQTPSEQSDNSGQSHEDTEQEQAQQPKESVTPVDQLSTASTTQTIEATPAALA</sequence>
<dbReference type="EMBL" id="JAGMWT010000008">
    <property type="protein sequence ID" value="KAH7123903.1"/>
    <property type="molecule type" value="Genomic_DNA"/>
</dbReference>
<feature type="compositionally biased region" description="Polar residues" evidence="1">
    <location>
        <begin position="850"/>
        <end position="861"/>
    </location>
</feature>
<dbReference type="Proteomes" id="UP000700596">
    <property type="component" value="Unassembled WGS sequence"/>
</dbReference>
<protein>
    <submittedName>
        <fullName evidence="2">Uncharacterized protein</fullName>
    </submittedName>
</protein>
<feature type="region of interest" description="Disordered" evidence="1">
    <location>
        <begin position="60"/>
        <end position="203"/>
    </location>
</feature>
<proteinExistence type="predicted"/>
<evidence type="ECO:0000313" key="3">
    <source>
        <dbReference type="Proteomes" id="UP000700596"/>
    </source>
</evidence>
<feature type="compositionally biased region" description="Low complexity" evidence="1">
    <location>
        <begin position="538"/>
        <end position="558"/>
    </location>
</feature>
<feature type="compositionally biased region" description="Basic and acidic residues" evidence="1">
    <location>
        <begin position="518"/>
        <end position="535"/>
    </location>
</feature>
<feature type="compositionally biased region" description="Basic residues" evidence="1">
    <location>
        <begin position="790"/>
        <end position="801"/>
    </location>
</feature>
<keyword evidence="3" id="KW-1185">Reference proteome</keyword>
<dbReference type="AlphaFoldDB" id="A0A9P9IIZ9"/>
<feature type="region of interest" description="Disordered" evidence="1">
    <location>
        <begin position="706"/>
        <end position="742"/>
    </location>
</feature>